<dbReference type="AlphaFoldDB" id="A0A8C0G5Q7"/>
<evidence type="ECO:0000256" key="1">
    <source>
        <dbReference type="ARBA" id="ARBA00022553"/>
    </source>
</evidence>
<dbReference type="GeneTree" id="ENSGT00950000183046"/>
<feature type="region of interest" description="Disordered" evidence="2">
    <location>
        <begin position="138"/>
        <end position="175"/>
    </location>
</feature>
<dbReference type="OMA" id="QWPRDTD"/>
<feature type="region of interest" description="Disordered" evidence="2">
    <location>
        <begin position="241"/>
        <end position="304"/>
    </location>
</feature>
<evidence type="ECO:0000313" key="3">
    <source>
        <dbReference type="Ensembl" id="ENSCABP00000004189.1"/>
    </source>
</evidence>
<dbReference type="CTD" id="81558"/>
<proteinExistence type="predicted"/>
<dbReference type="InterPro" id="IPR026642">
    <property type="entry name" value="Glcci1/FAM117"/>
</dbReference>
<accession>A0A8C0G5Q7</accession>
<dbReference type="PANTHER" id="PTHR14972">
    <property type="entry name" value="AGAP011572-PA"/>
    <property type="match status" value="1"/>
</dbReference>
<reference evidence="3" key="2">
    <citation type="submission" date="2025-09" db="UniProtKB">
        <authorList>
            <consortium name="Ensembl"/>
        </authorList>
    </citation>
    <scope>IDENTIFICATION</scope>
</reference>
<name>A0A8C0G5Q7_CHEAB</name>
<dbReference type="Ensembl" id="ENSCABT00000004551.1">
    <property type="protein sequence ID" value="ENSCABP00000004189.1"/>
    <property type="gene ID" value="ENSCABG00000003167.1"/>
</dbReference>
<organism evidence="3 4">
    <name type="scientific">Chelonoidis abingdonii</name>
    <name type="common">Abingdon island giant tortoise</name>
    <name type="synonym">Testudo abingdonii</name>
    <dbReference type="NCBI Taxonomy" id="106734"/>
    <lineage>
        <taxon>Eukaryota</taxon>
        <taxon>Metazoa</taxon>
        <taxon>Chordata</taxon>
        <taxon>Craniata</taxon>
        <taxon>Vertebrata</taxon>
        <taxon>Euteleostomi</taxon>
        <taxon>Archelosauria</taxon>
        <taxon>Testudinata</taxon>
        <taxon>Testudines</taxon>
        <taxon>Cryptodira</taxon>
        <taxon>Durocryptodira</taxon>
        <taxon>Testudinoidea</taxon>
        <taxon>Testudinidae</taxon>
        <taxon>Chelonoidis</taxon>
    </lineage>
</organism>
<dbReference type="GeneID" id="116831467"/>
<dbReference type="Pfam" id="PF15388">
    <property type="entry name" value="FAM117"/>
    <property type="match status" value="1"/>
</dbReference>
<keyword evidence="1" id="KW-0597">Phosphoprotein</keyword>
<sequence>MAGAAGASCCRGGVGGLQPLRATIPFQLQQRRGAGGDGGRAASVPCATAVEKTCRTRAPRVRRTSSLDTILGSYLLGQWPRDADGAFASCMNDKATQTPTSWHEVEVGKASASTHKRSASWGSTDHRREIAKLKQQLQRTKLSGKEKDRSSPLQGDHAVLGSVRDSPPGLPPASPVLKLSPCLHRSLEGLNQELEEVFVKEQGDEELLRILDVPDGHRAPAPPQRGSEDLLLLTLEPSSSSCSSLSLSPSPSVPLRSSPHTPARAATEELSSVLEEPLPDPKEKEDGSPSPVLAFASSPRPNHSYMFKREPPEGCEKVRAFEEALSPSPDQNFLPSCPDKNKVHFNPTGSAFCPVSLVKPLFPNMGFLFRSFPTTPSPVPPGTFTSCQSTAPGPFLGSRKDSAADGFSEVSKSPPLNFEHWKRTQTEESVLFHSSLVV</sequence>
<dbReference type="RefSeq" id="XP_032647380.1">
    <property type="nucleotide sequence ID" value="XM_032791489.2"/>
</dbReference>
<feature type="compositionally biased region" description="Low complexity" evidence="2">
    <location>
        <begin position="241"/>
        <end position="259"/>
    </location>
</feature>
<reference evidence="3" key="1">
    <citation type="submission" date="2025-08" db="UniProtKB">
        <authorList>
            <consortium name="Ensembl"/>
        </authorList>
    </citation>
    <scope>IDENTIFICATION</scope>
</reference>
<protein>
    <submittedName>
        <fullName evidence="3">Family with sequence similarity 117 member A</fullName>
    </submittedName>
</protein>
<evidence type="ECO:0000313" key="4">
    <source>
        <dbReference type="Proteomes" id="UP000694404"/>
    </source>
</evidence>
<gene>
    <name evidence="3" type="primary">FAM117A</name>
</gene>
<dbReference type="PANTHER" id="PTHR14972:SF7">
    <property type="entry name" value="PROTEIN FAM117A"/>
    <property type="match status" value="1"/>
</dbReference>
<evidence type="ECO:0000256" key="2">
    <source>
        <dbReference type="SAM" id="MobiDB-lite"/>
    </source>
</evidence>
<dbReference type="Proteomes" id="UP000694404">
    <property type="component" value="Unplaced"/>
</dbReference>
<keyword evidence="4" id="KW-1185">Reference proteome</keyword>